<protein>
    <recommendedName>
        <fullName evidence="6">Beta-xylanase</fullName>
        <ecNumber evidence="6">3.2.1.8</ecNumber>
    </recommendedName>
</protein>
<dbReference type="SUPFAM" id="SSF51445">
    <property type="entry name" value="(Trans)glycosidases"/>
    <property type="match status" value="1"/>
</dbReference>
<feature type="signal peptide" evidence="8">
    <location>
        <begin position="1"/>
        <end position="22"/>
    </location>
</feature>
<evidence type="ECO:0000256" key="2">
    <source>
        <dbReference type="ARBA" id="ARBA00022801"/>
    </source>
</evidence>
<reference evidence="10" key="1">
    <citation type="submission" date="2020-12" db="EMBL/GenBank/DDBJ databases">
        <title>M. sibirica DSM 26468T genome.</title>
        <authorList>
            <person name="Thieme N."/>
            <person name="Rettenmaier R."/>
            <person name="Zverlov V."/>
            <person name="Liebl W."/>
        </authorList>
    </citation>
    <scope>NUCLEOTIDE SEQUENCE</scope>
    <source>
        <strain evidence="10">DSM 26468</strain>
    </source>
</reference>
<evidence type="ECO:0000256" key="8">
    <source>
        <dbReference type="SAM" id="SignalP"/>
    </source>
</evidence>
<feature type="chain" id="PRO_5038401580" description="Beta-xylanase" evidence="8">
    <location>
        <begin position="23"/>
        <end position="415"/>
    </location>
</feature>
<comment type="catalytic activity">
    <reaction evidence="6">
        <text>Endohydrolysis of (1-&gt;4)-beta-D-xylosidic linkages in xylans.</text>
        <dbReference type="EC" id="3.2.1.8"/>
    </reaction>
</comment>
<feature type="region of interest" description="Disordered" evidence="7">
    <location>
        <begin position="30"/>
        <end position="62"/>
    </location>
</feature>
<evidence type="ECO:0000259" key="9">
    <source>
        <dbReference type="PROSITE" id="PS51760"/>
    </source>
</evidence>
<dbReference type="PRINTS" id="PR00134">
    <property type="entry name" value="GLHYDRLASE10"/>
</dbReference>
<dbReference type="PROSITE" id="PS51760">
    <property type="entry name" value="GH10_2"/>
    <property type="match status" value="1"/>
</dbReference>
<evidence type="ECO:0000256" key="4">
    <source>
        <dbReference type="ARBA" id="ARBA00023295"/>
    </source>
</evidence>
<dbReference type="InterPro" id="IPR017853">
    <property type="entry name" value="GH"/>
</dbReference>
<keyword evidence="4 6" id="KW-0326">Glycosidase</keyword>
<dbReference type="EMBL" id="JAEAGR010000001">
    <property type="protein sequence ID" value="MBH1939274.1"/>
    <property type="molecule type" value="Genomic_DNA"/>
</dbReference>
<dbReference type="SMART" id="SM00633">
    <property type="entry name" value="Glyco_10"/>
    <property type="match status" value="1"/>
</dbReference>
<evidence type="ECO:0000256" key="7">
    <source>
        <dbReference type="SAM" id="MobiDB-lite"/>
    </source>
</evidence>
<evidence type="ECO:0000256" key="5">
    <source>
        <dbReference type="ARBA" id="ARBA00023326"/>
    </source>
</evidence>
<dbReference type="RefSeq" id="WP_197659511.1">
    <property type="nucleotide sequence ID" value="NZ_JAEAGR010000001.1"/>
</dbReference>
<organism evidence="10 11">
    <name type="scientific">Mobilitalea sibirica</name>
    <dbReference type="NCBI Taxonomy" id="1462919"/>
    <lineage>
        <taxon>Bacteria</taxon>
        <taxon>Bacillati</taxon>
        <taxon>Bacillota</taxon>
        <taxon>Clostridia</taxon>
        <taxon>Lachnospirales</taxon>
        <taxon>Lachnospiraceae</taxon>
        <taxon>Mobilitalea</taxon>
    </lineage>
</organism>
<dbReference type="GO" id="GO:0031176">
    <property type="term" value="F:endo-1,4-beta-xylanase activity"/>
    <property type="evidence" value="ECO:0007669"/>
    <property type="project" value="UniProtKB-EC"/>
</dbReference>
<gene>
    <name evidence="10" type="ORF">I5677_00035</name>
</gene>
<sequence length="415" mass="46976">MHKIKKMIVLIMILLIAITVLAGCKADDKNNTATPTPTAVPAEEPAPTEAPEATPTATPTPVPIDYKNAVVKDIYADYFTVGAVLNGSGVGNAELKELVLTHFNSLTMENEMKPDAILDYHTSISDPKYNESPAVKFNAAEGGIKFAKENGLKMRGHTLIWHSQTPRWFFAEGYSMKHDAPLVSKEVMLKRMENYIKQVLEYYQTNYPGVIYAWDVVNEAINPGEGHPDGLRVESYWYRTIGDEYIEKAFEYARKYADPDVKLFYNDYNTEETPKVVAITKLVKKIKEQGNIDGIGMQTHVKVDAPSLTDIDASVRAYAELDVELQVTELDVDLKGNTEEDIMKQATRYKRMFLYFKKWRDEGVNLTNVTFWGTIDGRSWLNKANEPSYPLLFDDNLEKKPAYFGVIQDPDIPLY</sequence>
<evidence type="ECO:0000313" key="11">
    <source>
        <dbReference type="Proteomes" id="UP000623269"/>
    </source>
</evidence>
<evidence type="ECO:0000256" key="3">
    <source>
        <dbReference type="ARBA" id="ARBA00023277"/>
    </source>
</evidence>
<evidence type="ECO:0000313" key="10">
    <source>
        <dbReference type="EMBL" id="MBH1939274.1"/>
    </source>
</evidence>
<keyword evidence="5 6" id="KW-0624">Polysaccharide degradation</keyword>
<dbReference type="InterPro" id="IPR001000">
    <property type="entry name" value="GH10_dom"/>
</dbReference>
<dbReference type="InterPro" id="IPR044846">
    <property type="entry name" value="GH10"/>
</dbReference>
<dbReference type="GO" id="GO:0000272">
    <property type="term" value="P:polysaccharide catabolic process"/>
    <property type="evidence" value="ECO:0007669"/>
    <property type="project" value="UniProtKB-KW"/>
</dbReference>
<dbReference type="Gene3D" id="3.20.20.80">
    <property type="entry name" value="Glycosidases"/>
    <property type="match status" value="1"/>
</dbReference>
<accession>A0A8J7HBI7</accession>
<keyword evidence="8" id="KW-0732">Signal</keyword>
<dbReference type="Proteomes" id="UP000623269">
    <property type="component" value="Unassembled WGS sequence"/>
</dbReference>
<dbReference type="EC" id="3.2.1.8" evidence="6"/>
<dbReference type="PANTHER" id="PTHR31490:SF90">
    <property type="entry name" value="ENDO-1,4-BETA-XYLANASE A"/>
    <property type="match status" value="1"/>
</dbReference>
<name>A0A8J7HBI7_9FIRM</name>
<keyword evidence="2 6" id="KW-0378">Hydrolase</keyword>
<dbReference type="PANTHER" id="PTHR31490">
    <property type="entry name" value="GLYCOSYL HYDROLASE"/>
    <property type="match status" value="1"/>
</dbReference>
<keyword evidence="11" id="KW-1185">Reference proteome</keyword>
<dbReference type="AlphaFoldDB" id="A0A8J7HBI7"/>
<comment type="caution">
    <text evidence="10">The sequence shown here is derived from an EMBL/GenBank/DDBJ whole genome shotgun (WGS) entry which is preliminary data.</text>
</comment>
<proteinExistence type="inferred from homology"/>
<evidence type="ECO:0000256" key="6">
    <source>
        <dbReference type="RuleBase" id="RU361174"/>
    </source>
</evidence>
<evidence type="ECO:0000256" key="1">
    <source>
        <dbReference type="ARBA" id="ARBA00007495"/>
    </source>
</evidence>
<keyword evidence="3 6" id="KW-0119">Carbohydrate metabolism</keyword>
<feature type="compositionally biased region" description="Low complexity" evidence="7">
    <location>
        <begin position="32"/>
        <end position="59"/>
    </location>
</feature>
<comment type="similarity">
    <text evidence="1 6">Belongs to the glycosyl hydrolase 10 (cellulase F) family.</text>
</comment>
<dbReference type="Pfam" id="PF00331">
    <property type="entry name" value="Glyco_hydro_10"/>
    <property type="match status" value="1"/>
</dbReference>
<feature type="domain" description="GH10" evidence="9">
    <location>
        <begin position="65"/>
        <end position="409"/>
    </location>
</feature>
<dbReference type="PROSITE" id="PS51257">
    <property type="entry name" value="PROKAR_LIPOPROTEIN"/>
    <property type="match status" value="1"/>
</dbReference>